<dbReference type="OrthoDB" id="1740797at2759"/>
<comment type="caution">
    <text evidence="2">The sequence shown here is derived from an EMBL/GenBank/DDBJ whole genome shotgun (WGS) entry which is preliminary data.</text>
</comment>
<evidence type="ECO:0000259" key="1">
    <source>
        <dbReference type="Pfam" id="PF03732"/>
    </source>
</evidence>
<feature type="domain" description="Retrotransposon gag" evidence="1">
    <location>
        <begin position="84"/>
        <end position="153"/>
    </location>
</feature>
<evidence type="ECO:0000313" key="2">
    <source>
        <dbReference type="EMBL" id="KAA3477291.1"/>
    </source>
</evidence>
<reference evidence="3" key="1">
    <citation type="journal article" date="2019" name="Plant Biotechnol. J.">
        <title>Genome sequencing of the Australian wild diploid species Gossypium australe highlights disease resistance and delayed gland morphogenesis.</title>
        <authorList>
            <person name="Cai Y."/>
            <person name="Cai X."/>
            <person name="Wang Q."/>
            <person name="Wang P."/>
            <person name="Zhang Y."/>
            <person name="Cai C."/>
            <person name="Xu Y."/>
            <person name="Wang K."/>
            <person name="Zhou Z."/>
            <person name="Wang C."/>
            <person name="Geng S."/>
            <person name="Li B."/>
            <person name="Dong Q."/>
            <person name="Hou Y."/>
            <person name="Wang H."/>
            <person name="Ai P."/>
            <person name="Liu Z."/>
            <person name="Yi F."/>
            <person name="Sun M."/>
            <person name="An G."/>
            <person name="Cheng J."/>
            <person name="Zhang Y."/>
            <person name="Shi Q."/>
            <person name="Xie Y."/>
            <person name="Shi X."/>
            <person name="Chang Y."/>
            <person name="Huang F."/>
            <person name="Chen Y."/>
            <person name="Hong S."/>
            <person name="Mi L."/>
            <person name="Sun Q."/>
            <person name="Zhang L."/>
            <person name="Zhou B."/>
            <person name="Peng R."/>
            <person name="Zhang X."/>
            <person name="Liu F."/>
        </authorList>
    </citation>
    <scope>NUCLEOTIDE SEQUENCE [LARGE SCALE GENOMIC DNA]</scope>
    <source>
        <strain evidence="3">cv. PA1801</strain>
    </source>
</reference>
<name>A0A5B6W6K7_9ROSI</name>
<dbReference type="AlphaFoldDB" id="A0A5B6W6K7"/>
<proteinExistence type="predicted"/>
<dbReference type="Proteomes" id="UP000325315">
    <property type="component" value="Unassembled WGS sequence"/>
</dbReference>
<evidence type="ECO:0000313" key="3">
    <source>
        <dbReference type="Proteomes" id="UP000325315"/>
    </source>
</evidence>
<dbReference type="PANTHER" id="PTHR33223">
    <property type="entry name" value="CCHC-TYPE DOMAIN-CONTAINING PROTEIN"/>
    <property type="match status" value="1"/>
</dbReference>
<dbReference type="Pfam" id="PF03732">
    <property type="entry name" value="Retrotrans_gag"/>
    <property type="match status" value="1"/>
</dbReference>
<accession>A0A5B6W6K7</accession>
<gene>
    <name evidence="2" type="ORF">EPI10_011189</name>
</gene>
<dbReference type="PANTHER" id="PTHR33223:SF11">
    <property type="entry name" value="ELEMENT PROTEIN, PUTATIVE-RELATED"/>
    <property type="match status" value="1"/>
</dbReference>
<dbReference type="InterPro" id="IPR005162">
    <property type="entry name" value="Retrotrans_gag_dom"/>
</dbReference>
<organism evidence="2 3">
    <name type="scientific">Gossypium australe</name>
    <dbReference type="NCBI Taxonomy" id="47621"/>
    <lineage>
        <taxon>Eukaryota</taxon>
        <taxon>Viridiplantae</taxon>
        <taxon>Streptophyta</taxon>
        <taxon>Embryophyta</taxon>
        <taxon>Tracheophyta</taxon>
        <taxon>Spermatophyta</taxon>
        <taxon>Magnoliopsida</taxon>
        <taxon>eudicotyledons</taxon>
        <taxon>Gunneridae</taxon>
        <taxon>Pentapetalae</taxon>
        <taxon>rosids</taxon>
        <taxon>malvids</taxon>
        <taxon>Malvales</taxon>
        <taxon>Malvaceae</taxon>
        <taxon>Malvoideae</taxon>
        <taxon>Gossypium</taxon>
    </lineage>
</organism>
<protein>
    <submittedName>
        <fullName evidence="2">Oligopeptide transporter 4-like</fullName>
    </submittedName>
</protein>
<dbReference type="EMBL" id="SMMG02000004">
    <property type="protein sequence ID" value="KAA3477291.1"/>
    <property type="molecule type" value="Genomic_DNA"/>
</dbReference>
<keyword evidence="3" id="KW-1185">Reference proteome</keyword>
<sequence length="199" mass="23665">MARNERTLRDYALPCLDMVQENITRLMITTNNFEIKPTMIQMIQNNLQFRGTMTEDPNQHLKLFLQFCDTFKYKGVMDDVIRLRLFPSLLIDNAFSWLDSQVPGSITTWDELAEKFLQKFFPISKAMQLRRDIVVFRQIEGESFYEARAWFKIFPEWIRLQVFYNELYANARLGFDGAVAGPLRIERTRMRTKSLRTCH</sequence>